<organism evidence="2 3">
    <name type="scientific">Klebsiella pneumoniae</name>
    <dbReference type="NCBI Taxonomy" id="573"/>
    <lineage>
        <taxon>Bacteria</taxon>
        <taxon>Pseudomonadati</taxon>
        <taxon>Pseudomonadota</taxon>
        <taxon>Gammaproteobacteria</taxon>
        <taxon>Enterobacterales</taxon>
        <taxon>Enterobacteriaceae</taxon>
        <taxon>Klebsiella/Raoultella group</taxon>
        <taxon>Klebsiella</taxon>
        <taxon>Klebsiella pneumoniae complex</taxon>
    </lineage>
</organism>
<protein>
    <recommendedName>
        <fullName evidence="1">MAE-28990/MAE-18760-like HEPN domain-containing protein</fullName>
    </recommendedName>
</protein>
<name>A0A2X1Q2G9_KLEPN</name>
<dbReference type="EMBL" id="UASO01000001">
    <property type="protein sequence ID" value="SPX50585.1"/>
    <property type="molecule type" value="Genomic_DNA"/>
</dbReference>
<dbReference type="Proteomes" id="UP000250675">
    <property type="component" value="Unassembled WGS sequence"/>
</dbReference>
<dbReference type="InterPro" id="IPR040788">
    <property type="entry name" value="HEPN_MAE_28990"/>
</dbReference>
<evidence type="ECO:0000259" key="1">
    <source>
        <dbReference type="Pfam" id="PF18737"/>
    </source>
</evidence>
<dbReference type="REBASE" id="381753">
    <property type="entry name" value="Kpns9645ORF82P"/>
</dbReference>
<gene>
    <name evidence="2" type="ORF">NCTC9645_00083</name>
</gene>
<dbReference type="AlphaFoldDB" id="A0A2X1Q2G9"/>
<proteinExistence type="predicted"/>
<evidence type="ECO:0000313" key="3">
    <source>
        <dbReference type="Proteomes" id="UP000250675"/>
    </source>
</evidence>
<evidence type="ECO:0000313" key="2">
    <source>
        <dbReference type="EMBL" id="SPX50585.1"/>
    </source>
</evidence>
<dbReference type="Pfam" id="PF18737">
    <property type="entry name" value="HEPN_MAE_28990"/>
    <property type="match status" value="1"/>
</dbReference>
<reference evidence="2 3" key="1">
    <citation type="submission" date="2018-06" db="EMBL/GenBank/DDBJ databases">
        <authorList>
            <consortium name="Pathogen Informatics"/>
            <person name="Doyle S."/>
        </authorList>
    </citation>
    <scope>NUCLEOTIDE SEQUENCE [LARGE SCALE GENOMIC DNA]</scope>
    <source>
        <strain evidence="2 3">NCTC9645</strain>
    </source>
</reference>
<accession>A0A2X1Q2G9</accession>
<feature type="domain" description="MAE-28990/MAE-18760-like HEPN" evidence="1">
    <location>
        <begin position="6"/>
        <end position="183"/>
    </location>
</feature>
<sequence length="229" mass="25619">MSLIDLRDEYEERASDIGEIISLALAISEQSESLDQNTQQSLASCLETRVNILKSSLHMMLYNQVENTARGCIESIYDHLQDSEVSYSSLKDKFQISILHRIISDNETGKSLYQKIGSDISKKIISASMNIRKEFNGNVCKPVLHKITQAYGIQIATSPECRNGADLDLLKDIRNELAHGSTSFSRKGQLDPLGEVISRSQRIDIYLRLLISSTEEYIATSGYLSAQHA</sequence>